<dbReference type="EMBL" id="PKHA01000002">
    <property type="protein sequence ID" value="PKY99163.1"/>
    <property type="molecule type" value="Genomic_DNA"/>
</dbReference>
<proteinExistence type="predicted"/>
<evidence type="ECO:0008006" key="4">
    <source>
        <dbReference type="Google" id="ProtNLM"/>
    </source>
</evidence>
<gene>
    <name evidence="2" type="ORF">CYJ26_03275</name>
</gene>
<dbReference type="InterPro" id="IPR013320">
    <property type="entry name" value="ConA-like_dom_sf"/>
</dbReference>
<evidence type="ECO:0000313" key="3">
    <source>
        <dbReference type="Proteomes" id="UP000234778"/>
    </source>
</evidence>
<dbReference type="AlphaFoldDB" id="A0A2I1KU65"/>
<organism evidence="2 3">
    <name type="scientific">Actinomyces urogenitalis</name>
    <dbReference type="NCBI Taxonomy" id="103621"/>
    <lineage>
        <taxon>Bacteria</taxon>
        <taxon>Bacillati</taxon>
        <taxon>Actinomycetota</taxon>
        <taxon>Actinomycetes</taxon>
        <taxon>Actinomycetales</taxon>
        <taxon>Actinomycetaceae</taxon>
        <taxon>Actinomyces</taxon>
    </lineage>
</organism>
<feature type="chain" id="PRO_5014154455" description="LamG domain-containing protein" evidence="1">
    <location>
        <begin position="29"/>
        <end position="296"/>
    </location>
</feature>
<accession>A0A2I1KU65</accession>
<comment type="caution">
    <text evidence="2">The sequence shown here is derived from an EMBL/GenBank/DDBJ whole genome shotgun (WGS) entry which is preliminary data.</text>
</comment>
<keyword evidence="1" id="KW-0732">Signal</keyword>
<evidence type="ECO:0000313" key="2">
    <source>
        <dbReference type="EMBL" id="PKY99163.1"/>
    </source>
</evidence>
<dbReference type="GeneID" id="81707957"/>
<name>A0A2I1KU65_9ACTO</name>
<dbReference type="RefSeq" id="WP_101637939.1">
    <property type="nucleotide sequence ID" value="NZ_JAWEAQ010000013.1"/>
</dbReference>
<evidence type="ECO:0000256" key="1">
    <source>
        <dbReference type="SAM" id="SignalP"/>
    </source>
</evidence>
<reference evidence="2 3" key="1">
    <citation type="submission" date="2017-12" db="EMBL/GenBank/DDBJ databases">
        <title>Phylogenetic diversity of female urinary microbiome.</title>
        <authorList>
            <person name="Thomas-White K."/>
            <person name="Wolfe A.J."/>
        </authorList>
    </citation>
    <scope>NUCLEOTIDE SEQUENCE [LARGE SCALE GENOMIC DNA]</scope>
    <source>
        <strain evidence="2 3">UMB0319</strain>
    </source>
</reference>
<dbReference type="Proteomes" id="UP000234778">
    <property type="component" value="Unassembled WGS sequence"/>
</dbReference>
<protein>
    <recommendedName>
        <fullName evidence="4">LamG domain-containing protein</fullName>
    </recommendedName>
</protein>
<dbReference type="Gene3D" id="2.60.120.200">
    <property type="match status" value="1"/>
</dbReference>
<sequence>MPRTTRTVLVPSLSLAVALTLGALPAASATPSTALPVSHSALSAARPSLPEPQVEAPVPDVLDVDEGTQDRASGRTVTVYGPQAPVSTDEALGRPVMGFDGSNAIGYDYLDGYEATAQQVTIECTFCFDAPLPGGSEETTGNFCGAKEAGGYSLTIYGSTLKMMVNVTNEEKKTRYFGPGVDIRAGQWYHAVGVWDGNDLILYLNGRKVAQTSTWAGTITAPKPATRKLFIGADTSSTGDPQFNGTVSLAHAGVFSRAVSAQEVEALYAQAFASRTTDQVSFTASSPATGAHLEAP</sequence>
<dbReference type="Pfam" id="PF13385">
    <property type="entry name" value="Laminin_G_3"/>
    <property type="match status" value="1"/>
</dbReference>
<dbReference type="SUPFAM" id="SSF49899">
    <property type="entry name" value="Concanavalin A-like lectins/glucanases"/>
    <property type="match status" value="1"/>
</dbReference>
<feature type="signal peptide" evidence="1">
    <location>
        <begin position="1"/>
        <end position="28"/>
    </location>
</feature>